<dbReference type="EMBL" id="RHJS01000002">
    <property type="protein sequence ID" value="RRK34151.1"/>
    <property type="molecule type" value="Genomic_DNA"/>
</dbReference>
<dbReference type="RefSeq" id="WP_125129312.1">
    <property type="nucleotide sequence ID" value="NZ_RHJS01000002.1"/>
</dbReference>
<name>A0A3R8JST0_9FIRM</name>
<feature type="domain" description="Transcriptional regulator TetR C-terminal Firmicutes type" evidence="1">
    <location>
        <begin position="82"/>
        <end position="182"/>
    </location>
</feature>
<dbReference type="Gene3D" id="1.10.357.10">
    <property type="entry name" value="Tetracycline Repressor, domain 2"/>
    <property type="match status" value="1"/>
</dbReference>
<organism evidence="2 3">
    <name type="scientific">Schaedlerella arabinosiphila</name>
    <dbReference type="NCBI Taxonomy" id="2044587"/>
    <lineage>
        <taxon>Bacteria</taxon>
        <taxon>Bacillati</taxon>
        <taxon>Bacillota</taxon>
        <taxon>Clostridia</taxon>
        <taxon>Lachnospirales</taxon>
        <taxon>Lachnospiraceae</taxon>
        <taxon>Schaedlerella</taxon>
    </lineage>
</organism>
<sequence>MNKSDRRAKKTQSSIKQILIHLLKQKELEKIMVTELCELADINRSTFYSHYCDIYELLDDIEKSCLQEMDEHIEYIANHTLEPEQVTEMILSYIYNTKELLTLFIFKMNEHTIWEEINQKIIRLFKMKTLQIYQLPKYMDEEEFNDLILFLVSGYYAIYKKWLSHNCEEDIKIIAKRTTRLSHICFEKLLIRKIT</sequence>
<protein>
    <recommendedName>
        <fullName evidence="1">Transcriptional regulator TetR C-terminal Firmicutes type domain-containing protein</fullName>
    </recommendedName>
</protein>
<accession>A0A3R8JST0</accession>
<evidence type="ECO:0000259" key="1">
    <source>
        <dbReference type="Pfam" id="PF14278"/>
    </source>
</evidence>
<dbReference type="InterPro" id="IPR039532">
    <property type="entry name" value="TetR_C_Firmicutes"/>
</dbReference>
<evidence type="ECO:0000313" key="2">
    <source>
        <dbReference type="EMBL" id="RRK34151.1"/>
    </source>
</evidence>
<evidence type="ECO:0000313" key="3">
    <source>
        <dbReference type="Proteomes" id="UP000274920"/>
    </source>
</evidence>
<dbReference type="AlphaFoldDB" id="A0A3R8JST0"/>
<dbReference type="PANTHER" id="PTHR43479:SF11">
    <property type="entry name" value="ACREF_ENVCD OPERON REPRESSOR-RELATED"/>
    <property type="match status" value="1"/>
</dbReference>
<dbReference type="Pfam" id="PF14278">
    <property type="entry name" value="TetR_C_8"/>
    <property type="match status" value="1"/>
</dbReference>
<dbReference type="PANTHER" id="PTHR43479">
    <property type="entry name" value="ACREF/ENVCD OPERON REPRESSOR-RELATED"/>
    <property type="match status" value="1"/>
</dbReference>
<dbReference type="InterPro" id="IPR050624">
    <property type="entry name" value="HTH-type_Tx_Regulator"/>
</dbReference>
<proteinExistence type="predicted"/>
<dbReference type="SUPFAM" id="SSF46689">
    <property type="entry name" value="Homeodomain-like"/>
    <property type="match status" value="1"/>
</dbReference>
<dbReference type="Proteomes" id="UP000274920">
    <property type="component" value="Unassembled WGS sequence"/>
</dbReference>
<reference evidence="2" key="1">
    <citation type="submission" date="2018-10" db="EMBL/GenBank/DDBJ databases">
        <title>Schaedlerella arabinophila gen. nov. sp. nov., isolated from the mouse intestinal tract and comparative analysis with the genome of the closely related altered Schaedler flora strain ASF502.</title>
        <authorList>
            <person name="Miyake S."/>
            <person name="Soh M."/>
            <person name="Seedorf H."/>
        </authorList>
    </citation>
    <scope>NUCLEOTIDE SEQUENCE [LARGE SCALE GENOMIC DNA]</scope>
    <source>
        <strain evidence="2">DSM 106076</strain>
    </source>
</reference>
<gene>
    <name evidence="2" type="ORF">EBB54_24545</name>
</gene>
<keyword evidence="3" id="KW-1185">Reference proteome</keyword>
<comment type="caution">
    <text evidence="2">The sequence shown here is derived from an EMBL/GenBank/DDBJ whole genome shotgun (WGS) entry which is preliminary data.</text>
</comment>
<dbReference type="InterPro" id="IPR009057">
    <property type="entry name" value="Homeodomain-like_sf"/>
</dbReference>